<evidence type="ECO:0000256" key="4">
    <source>
        <dbReference type="ARBA" id="ARBA00023136"/>
    </source>
</evidence>
<gene>
    <name evidence="7" type="ORF">P186_0915</name>
</gene>
<dbReference type="STRING" id="1104324.P186_0915"/>
<dbReference type="InterPro" id="IPR000515">
    <property type="entry name" value="MetI-like"/>
</dbReference>
<evidence type="ECO:0000259" key="6">
    <source>
        <dbReference type="PROSITE" id="PS50928"/>
    </source>
</evidence>
<dbReference type="InterPro" id="IPR035906">
    <property type="entry name" value="MetI-like_sf"/>
</dbReference>
<dbReference type="AlphaFoldDB" id="G7VB46"/>
<feature type="transmembrane region" description="Helical" evidence="5">
    <location>
        <begin position="130"/>
        <end position="150"/>
    </location>
</feature>
<dbReference type="KEGG" id="pyr:P186_0915"/>
<dbReference type="EMBL" id="CP003098">
    <property type="protein sequence ID" value="AET32356.1"/>
    <property type="molecule type" value="Genomic_DNA"/>
</dbReference>
<protein>
    <recommendedName>
        <fullName evidence="6">ABC transmembrane type-1 domain-containing protein</fullName>
    </recommendedName>
</protein>
<dbReference type="Gene3D" id="1.10.3720.10">
    <property type="entry name" value="MetI-like"/>
    <property type="match status" value="1"/>
</dbReference>
<dbReference type="InterPro" id="IPR049783">
    <property type="entry name" value="ABC_perm_TupB-like"/>
</dbReference>
<name>G7VB46_9CREN</name>
<keyword evidence="2 5" id="KW-0812">Transmembrane</keyword>
<feature type="transmembrane region" description="Helical" evidence="5">
    <location>
        <begin position="186"/>
        <end position="210"/>
    </location>
</feature>
<feature type="transmembrane region" description="Helical" evidence="5">
    <location>
        <begin position="48"/>
        <end position="68"/>
    </location>
</feature>
<organism evidence="7 8">
    <name type="scientific">Pyrobaculum ferrireducens</name>
    <dbReference type="NCBI Taxonomy" id="1104324"/>
    <lineage>
        <taxon>Archaea</taxon>
        <taxon>Thermoproteota</taxon>
        <taxon>Thermoprotei</taxon>
        <taxon>Thermoproteales</taxon>
        <taxon>Thermoproteaceae</taxon>
        <taxon>Pyrobaculum</taxon>
    </lineage>
</organism>
<feature type="transmembrane region" description="Helical" evidence="5">
    <location>
        <begin position="12"/>
        <end position="36"/>
    </location>
</feature>
<comment type="subcellular location">
    <subcellularLocation>
        <location evidence="1">Membrane</location>
        <topology evidence="1">Multi-pass membrane protein</topology>
    </subcellularLocation>
</comment>
<evidence type="ECO:0000256" key="2">
    <source>
        <dbReference type="ARBA" id="ARBA00022692"/>
    </source>
</evidence>
<dbReference type="OrthoDB" id="94632at2157"/>
<keyword evidence="4 5" id="KW-0472">Membrane</keyword>
<keyword evidence="3 5" id="KW-1133">Transmembrane helix</keyword>
<evidence type="ECO:0000313" key="8">
    <source>
        <dbReference type="Proteomes" id="UP000005867"/>
    </source>
</evidence>
<evidence type="ECO:0000256" key="1">
    <source>
        <dbReference type="ARBA" id="ARBA00004141"/>
    </source>
</evidence>
<dbReference type="BioCyc" id="PSP1104324:GJSN-895-MONOMER"/>
<dbReference type="PROSITE" id="PS50928">
    <property type="entry name" value="ABC_TM1"/>
    <property type="match status" value="1"/>
</dbReference>
<dbReference type="NCBIfam" id="NF038017">
    <property type="entry name" value="ABC_perm1"/>
    <property type="match status" value="1"/>
</dbReference>
<dbReference type="HOGENOM" id="CLU_016047_14_2_2"/>
<dbReference type="CDD" id="cd06261">
    <property type="entry name" value="TM_PBP2"/>
    <property type="match status" value="1"/>
</dbReference>
<keyword evidence="8" id="KW-1185">Reference proteome</keyword>
<dbReference type="Proteomes" id="UP000005867">
    <property type="component" value="Chromosome"/>
</dbReference>
<dbReference type="GO" id="GO:0016020">
    <property type="term" value="C:membrane"/>
    <property type="evidence" value="ECO:0007669"/>
    <property type="project" value="UniProtKB-SubCell"/>
</dbReference>
<dbReference type="PANTHER" id="PTHR43632">
    <property type="entry name" value="PERMEASE COMPONENT OF TUNGSTATE ABC TRANSPORTER"/>
    <property type="match status" value="1"/>
</dbReference>
<dbReference type="eggNOG" id="arCOG00166">
    <property type="taxonomic scope" value="Archaea"/>
</dbReference>
<evidence type="ECO:0000256" key="3">
    <source>
        <dbReference type="ARBA" id="ARBA00022989"/>
    </source>
</evidence>
<evidence type="ECO:0000256" key="5">
    <source>
        <dbReference type="SAM" id="Phobius"/>
    </source>
</evidence>
<dbReference type="PANTHER" id="PTHR43632:SF1">
    <property type="entry name" value="PERMEASE COMPONENT OF TUNGSTATE ABC TRANSPORTER"/>
    <property type="match status" value="1"/>
</dbReference>
<dbReference type="SUPFAM" id="SSF161098">
    <property type="entry name" value="MetI-like"/>
    <property type="match status" value="1"/>
</dbReference>
<feature type="domain" description="ABC transmembrane type-1" evidence="6">
    <location>
        <begin position="9"/>
        <end position="205"/>
    </location>
</feature>
<accession>G7VB46</accession>
<dbReference type="RefSeq" id="WP_014288184.1">
    <property type="nucleotide sequence ID" value="NC_016645.1"/>
</dbReference>
<dbReference type="GO" id="GO:0055085">
    <property type="term" value="P:transmembrane transport"/>
    <property type="evidence" value="ECO:0007669"/>
    <property type="project" value="InterPro"/>
</dbReference>
<dbReference type="GeneID" id="11595174"/>
<proteinExistence type="predicted"/>
<feature type="transmembrane region" description="Helical" evidence="5">
    <location>
        <begin position="88"/>
        <end position="109"/>
    </location>
</feature>
<reference evidence="7 8" key="1">
    <citation type="journal article" date="2012" name="J. Bacteriol.">
        <title>Complete genome sequence of strain 1860, a crenarchaeon of the genus pyrobaculum able to grow with various electron acceptors.</title>
        <authorList>
            <person name="Mardanov A.V."/>
            <person name="Gumerov V.M."/>
            <person name="Slobodkina G.B."/>
            <person name="Beletsky A.V."/>
            <person name="Bonch-Osmolovskaya E.A."/>
            <person name="Ravin N.V."/>
            <person name="Skryabin K.G."/>
        </authorList>
    </citation>
    <scope>NUCLEOTIDE SEQUENCE [LARGE SCALE GENOMIC DNA]</scope>
    <source>
        <strain evidence="7 8">1860</strain>
    </source>
</reference>
<evidence type="ECO:0000313" key="7">
    <source>
        <dbReference type="EMBL" id="AET32356.1"/>
    </source>
</evidence>
<sequence>MSAEVAGIVLNTLYVSTTPVIIAAALGTPLAAWLHIRGGRAAAALKALFNGFVGMPTVLLGLLLYLLLARTGPLGSLQLLYTLDAVVIGHTVLILPLYLSFALTALAGVDPRLREVADMFRFSLWRTAALHVREAAAGLAAAVAASYGRAVGELGIALMLGGDIRYRTRVLTTAIAHETMLGNWDAAIQLGVILLAISLAVSAAVTALGFRYRG</sequence>